<reference evidence="1" key="1">
    <citation type="submission" date="2024-06" db="EMBL/GenBank/DDBJ databases">
        <title>The Caenorhabditis elegans bacterial microbiome influences microsporidia infection through nutrient limitation and inhibiting parasite invasion.</title>
        <authorList>
            <person name="Tamim El Jarkass H."/>
            <person name="Castelblanco S."/>
            <person name="Kaur M."/>
            <person name="Wan Y.C."/>
            <person name="Ellis A.E."/>
            <person name="Sheldon R.D."/>
            <person name="Lien E.C."/>
            <person name="Burton N.O."/>
            <person name="Wright G.D."/>
            <person name="Reinke A.W."/>
        </authorList>
    </citation>
    <scope>NUCLEOTIDE SEQUENCE</scope>
    <source>
        <strain evidence="1">MYb327</strain>
    </source>
</reference>
<protein>
    <submittedName>
        <fullName evidence="1">DUF6088 family protein</fullName>
    </submittedName>
</protein>
<dbReference type="EMBL" id="CP159258">
    <property type="protein sequence ID" value="XCG76234.1"/>
    <property type="molecule type" value="Genomic_DNA"/>
</dbReference>
<dbReference type="RefSeq" id="WP_339554539.1">
    <property type="nucleotide sequence ID" value="NZ_CP159258.1"/>
</dbReference>
<accession>A0AAU8EAG8</accession>
<gene>
    <name evidence="1" type="ORF">ABVN21_09240</name>
</gene>
<proteinExistence type="predicted"/>
<name>A0AAU8EAG8_9PSED</name>
<evidence type="ECO:0000313" key="1">
    <source>
        <dbReference type="EMBL" id="XCG76234.1"/>
    </source>
</evidence>
<dbReference type="InterPro" id="IPR045738">
    <property type="entry name" value="DUF6088"/>
</dbReference>
<dbReference type="AlphaFoldDB" id="A0AAU8EAG8"/>
<sequence>MSVAGNIGRRIQRMPKGKPICINHFANEGSRKTVAKVLSRLAAAGELERLMRGIYMRPKISHFAGQVRPNVTSLLRVLAQVTGETIAIHGAEAVRAFGLSTQMQIEPVFYTSGASRKVEIGQTTIQLLHVPAQKLQHSGTNVGLALAALFYIGKAGINDTAIARIRAKLDQAEFKRLTDSKIPTWMKTAFSQSNRRPLTL</sequence>
<dbReference type="Pfam" id="PF19570">
    <property type="entry name" value="DUF6088"/>
    <property type="match status" value="1"/>
</dbReference>
<organism evidence="1">
    <name type="scientific">Pseudomonas sp. MYb327</name>
    <dbReference type="NCBI Taxonomy" id="2745230"/>
    <lineage>
        <taxon>Bacteria</taxon>
        <taxon>Pseudomonadati</taxon>
        <taxon>Pseudomonadota</taxon>
        <taxon>Gammaproteobacteria</taxon>
        <taxon>Pseudomonadales</taxon>
        <taxon>Pseudomonadaceae</taxon>
        <taxon>Pseudomonas</taxon>
    </lineage>
</organism>